<proteinExistence type="predicted"/>
<feature type="transmembrane region" description="Helical" evidence="7">
    <location>
        <begin position="145"/>
        <end position="169"/>
    </location>
</feature>
<feature type="domain" description="TRAP C4-dicarboxylate transport system permease DctM subunit" evidence="8">
    <location>
        <begin position="11"/>
        <end position="426"/>
    </location>
</feature>
<dbReference type="GO" id="GO:0022857">
    <property type="term" value="F:transmembrane transporter activity"/>
    <property type="evidence" value="ECO:0007669"/>
    <property type="project" value="TreeGrafter"/>
</dbReference>
<name>A0A0F9KNT3_9ZZZZ</name>
<reference evidence="9" key="1">
    <citation type="journal article" date="2015" name="Nature">
        <title>Complex archaea that bridge the gap between prokaryotes and eukaryotes.</title>
        <authorList>
            <person name="Spang A."/>
            <person name="Saw J.H."/>
            <person name="Jorgensen S.L."/>
            <person name="Zaremba-Niedzwiedzka K."/>
            <person name="Martijn J."/>
            <person name="Lind A.E."/>
            <person name="van Eijk R."/>
            <person name="Schleper C."/>
            <person name="Guy L."/>
            <person name="Ettema T.J."/>
        </authorList>
    </citation>
    <scope>NUCLEOTIDE SEQUENCE</scope>
</reference>
<keyword evidence="4 7" id="KW-0812">Transmembrane</keyword>
<dbReference type="InterPro" id="IPR004681">
    <property type="entry name" value="TRAP_DctM"/>
</dbReference>
<dbReference type="Pfam" id="PF06808">
    <property type="entry name" value="DctM"/>
    <property type="match status" value="1"/>
</dbReference>
<comment type="subcellular location">
    <subcellularLocation>
        <location evidence="1">Cell inner membrane</location>
        <topology evidence="1">Multi-pass membrane protein</topology>
    </subcellularLocation>
</comment>
<evidence type="ECO:0000256" key="3">
    <source>
        <dbReference type="ARBA" id="ARBA00022519"/>
    </source>
</evidence>
<dbReference type="PIRSF" id="PIRSF006066">
    <property type="entry name" value="HI0050"/>
    <property type="match status" value="1"/>
</dbReference>
<keyword evidence="5 7" id="KW-1133">Transmembrane helix</keyword>
<organism evidence="9">
    <name type="scientific">marine sediment metagenome</name>
    <dbReference type="NCBI Taxonomy" id="412755"/>
    <lineage>
        <taxon>unclassified sequences</taxon>
        <taxon>metagenomes</taxon>
        <taxon>ecological metagenomes</taxon>
    </lineage>
</organism>
<evidence type="ECO:0000256" key="4">
    <source>
        <dbReference type="ARBA" id="ARBA00022692"/>
    </source>
</evidence>
<sequence length="436" mass="45972">MDPVTTAIAVFILMLAILASGMWVFLALATAAAMSLFAFMGFSPDKIGAIASRIIVRSASSWELAAVPMFIWMGEIMFRTDISERLYKGLSPLVAKVPGGLLHTVVLGSTLFAAVSGSSAATTATVGRITTNELQSRGYARSLSLGSLAGAGSLGLLIPPSIVLIIYGVLAEVSIAKLFIAGVMPGLMIASFYAFYLAARCYMSPELAPKGEIEPEDAAPLAVIRNLAPVVGLIMIVLGSIYTGWATPSEAAAIGVFAALCFAGLSGQISRDMLEQSMTNALKTSCMVCAILMCAAFLSSAIGYMHIPRNIALAIDALNLSPFVLIAFLAVFYVVLGFFLDGISIIVMSLPITLPVVIAAGFDPIWFGIFLVIMIELGLMTPPVGFNLFVIQSISGEPIHKVAAYALPFFVLMCLAALLMVAFPQIALWLPAYLSG</sequence>
<feature type="transmembrane region" description="Helical" evidence="7">
    <location>
        <begin position="311"/>
        <end position="336"/>
    </location>
</feature>
<dbReference type="AlphaFoldDB" id="A0A0F9KNT3"/>
<dbReference type="PANTHER" id="PTHR33362">
    <property type="entry name" value="SIALIC ACID TRAP TRANSPORTER PERMEASE PROTEIN SIAT-RELATED"/>
    <property type="match status" value="1"/>
</dbReference>
<evidence type="ECO:0000256" key="1">
    <source>
        <dbReference type="ARBA" id="ARBA00004429"/>
    </source>
</evidence>
<keyword evidence="3" id="KW-0997">Cell inner membrane</keyword>
<dbReference type="InterPro" id="IPR010656">
    <property type="entry name" value="DctM"/>
</dbReference>
<feature type="transmembrane region" description="Helical" evidence="7">
    <location>
        <begin position="402"/>
        <end position="430"/>
    </location>
</feature>
<gene>
    <name evidence="9" type="ORF">LCGC14_1307440</name>
</gene>
<feature type="transmembrane region" description="Helical" evidence="7">
    <location>
        <begin position="6"/>
        <end position="39"/>
    </location>
</feature>
<feature type="transmembrane region" description="Helical" evidence="7">
    <location>
        <begin position="281"/>
        <end position="305"/>
    </location>
</feature>
<feature type="transmembrane region" description="Helical" evidence="7">
    <location>
        <begin position="100"/>
        <end position="124"/>
    </location>
</feature>
<feature type="transmembrane region" description="Helical" evidence="7">
    <location>
        <begin position="175"/>
        <end position="198"/>
    </location>
</feature>
<evidence type="ECO:0000256" key="6">
    <source>
        <dbReference type="ARBA" id="ARBA00023136"/>
    </source>
</evidence>
<dbReference type="EMBL" id="LAZR01007684">
    <property type="protein sequence ID" value="KKM83628.1"/>
    <property type="molecule type" value="Genomic_DNA"/>
</dbReference>
<evidence type="ECO:0000256" key="2">
    <source>
        <dbReference type="ARBA" id="ARBA00022475"/>
    </source>
</evidence>
<keyword evidence="6 7" id="KW-0472">Membrane</keyword>
<feature type="transmembrane region" description="Helical" evidence="7">
    <location>
        <begin position="343"/>
        <end position="362"/>
    </location>
</feature>
<dbReference type="NCBIfam" id="TIGR00786">
    <property type="entry name" value="dctM"/>
    <property type="match status" value="1"/>
</dbReference>
<evidence type="ECO:0000256" key="7">
    <source>
        <dbReference type="SAM" id="Phobius"/>
    </source>
</evidence>
<dbReference type="GO" id="GO:0005886">
    <property type="term" value="C:plasma membrane"/>
    <property type="evidence" value="ECO:0007669"/>
    <property type="project" value="UniProtKB-SubCell"/>
</dbReference>
<evidence type="ECO:0000313" key="9">
    <source>
        <dbReference type="EMBL" id="KKM83628.1"/>
    </source>
</evidence>
<feature type="transmembrane region" description="Helical" evidence="7">
    <location>
        <begin position="251"/>
        <end position="269"/>
    </location>
</feature>
<accession>A0A0F9KNT3</accession>
<comment type="caution">
    <text evidence="9">The sequence shown here is derived from an EMBL/GenBank/DDBJ whole genome shotgun (WGS) entry which is preliminary data.</text>
</comment>
<evidence type="ECO:0000259" key="8">
    <source>
        <dbReference type="Pfam" id="PF06808"/>
    </source>
</evidence>
<keyword evidence="2" id="KW-1003">Cell membrane</keyword>
<feature type="transmembrane region" description="Helical" evidence="7">
    <location>
        <begin position="219"/>
        <end position="245"/>
    </location>
</feature>
<dbReference type="PANTHER" id="PTHR33362:SF5">
    <property type="entry name" value="C4-DICARBOXYLATE TRAP TRANSPORTER LARGE PERMEASE PROTEIN DCTM"/>
    <property type="match status" value="1"/>
</dbReference>
<evidence type="ECO:0000256" key="5">
    <source>
        <dbReference type="ARBA" id="ARBA00022989"/>
    </source>
</evidence>
<feature type="transmembrane region" description="Helical" evidence="7">
    <location>
        <begin position="368"/>
        <end position="390"/>
    </location>
</feature>
<protein>
    <recommendedName>
        <fullName evidence="8">TRAP C4-dicarboxylate transport system permease DctM subunit domain-containing protein</fullName>
    </recommendedName>
</protein>